<keyword evidence="9 11" id="KW-0472">Membrane</keyword>
<dbReference type="PANTHER" id="PTHR48043:SF23">
    <property type="entry name" value="UDP-GLUCURONOSYLTRANSFERASE"/>
    <property type="match status" value="1"/>
</dbReference>
<evidence type="ECO:0000313" key="13">
    <source>
        <dbReference type="Proteomes" id="UP000038045"/>
    </source>
</evidence>
<keyword evidence="6 11" id="KW-0812">Transmembrane</keyword>
<evidence type="ECO:0000256" key="9">
    <source>
        <dbReference type="ARBA" id="ARBA00023136"/>
    </source>
</evidence>
<dbReference type="Gene3D" id="3.40.50.2000">
    <property type="entry name" value="Glycogen Phosphorylase B"/>
    <property type="match status" value="2"/>
</dbReference>
<dbReference type="WBParaSite" id="PTRK_0000255700.1">
    <property type="protein sequence ID" value="PTRK_0000255700.1"/>
    <property type="gene ID" value="PTRK_0000255700"/>
</dbReference>
<dbReference type="EC" id="2.4.1.17" evidence="3"/>
<evidence type="ECO:0000313" key="14">
    <source>
        <dbReference type="WBParaSite" id="PTRK_0000255700.1"/>
    </source>
</evidence>
<dbReference type="InterPro" id="IPR050271">
    <property type="entry name" value="UDP-glycosyltransferase"/>
</dbReference>
<feature type="chain" id="PRO_5005891162" description="glucuronosyltransferase" evidence="12">
    <location>
        <begin position="21"/>
        <end position="529"/>
    </location>
</feature>
<evidence type="ECO:0000256" key="2">
    <source>
        <dbReference type="ARBA" id="ARBA00009995"/>
    </source>
</evidence>
<keyword evidence="4" id="KW-0328">Glycosyltransferase</keyword>
<feature type="signal peptide" evidence="12">
    <location>
        <begin position="1"/>
        <end position="20"/>
    </location>
</feature>
<evidence type="ECO:0000256" key="12">
    <source>
        <dbReference type="SAM" id="SignalP"/>
    </source>
</evidence>
<dbReference type="GO" id="GO:0016020">
    <property type="term" value="C:membrane"/>
    <property type="evidence" value="ECO:0007669"/>
    <property type="project" value="UniProtKB-SubCell"/>
</dbReference>
<dbReference type="InterPro" id="IPR002213">
    <property type="entry name" value="UDP_glucos_trans"/>
</dbReference>
<evidence type="ECO:0000256" key="7">
    <source>
        <dbReference type="ARBA" id="ARBA00022729"/>
    </source>
</evidence>
<keyword evidence="5" id="KW-0808">Transferase</keyword>
<dbReference type="GO" id="GO:0015020">
    <property type="term" value="F:glucuronosyltransferase activity"/>
    <property type="evidence" value="ECO:0007669"/>
    <property type="project" value="UniProtKB-EC"/>
</dbReference>
<dbReference type="CDD" id="cd03784">
    <property type="entry name" value="GT1_Gtf-like"/>
    <property type="match status" value="1"/>
</dbReference>
<accession>A0A0N4Z614</accession>
<evidence type="ECO:0000256" key="1">
    <source>
        <dbReference type="ARBA" id="ARBA00004167"/>
    </source>
</evidence>
<keyword evidence="13" id="KW-1185">Reference proteome</keyword>
<protein>
    <recommendedName>
        <fullName evidence="3">glucuronosyltransferase</fullName>
        <ecNumber evidence="3">2.4.1.17</ecNumber>
    </recommendedName>
</protein>
<evidence type="ECO:0000256" key="4">
    <source>
        <dbReference type="ARBA" id="ARBA00022676"/>
    </source>
</evidence>
<dbReference type="FunFam" id="3.40.50.2000:FF:000038">
    <property type="entry name" value="UDP-GlucuronosylTransferase"/>
    <property type="match status" value="1"/>
</dbReference>
<evidence type="ECO:0000256" key="8">
    <source>
        <dbReference type="ARBA" id="ARBA00022989"/>
    </source>
</evidence>
<name>A0A0N4Z614_PARTI</name>
<feature type="transmembrane region" description="Helical" evidence="11">
    <location>
        <begin position="490"/>
        <end position="513"/>
    </location>
</feature>
<organism evidence="13 14">
    <name type="scientific">Parastrongyloides trichosuri</name>
    <name type="common">Possum-specific nematode worm</name>
    <dbReference type="NCBI Taxonomy" id="131310"/>
    <lineage>
        <taxon>Eukaryota</taxon>
        <taxon>Metazoa</taxon>
        <taxon>Ecdysozoa</taxon>
        <taxon>Nematoda</taxon>
        <taxon>Chromadorea</taxon>
        <taxon>Rhabditida</taxon>
        <taxon>Tylenchina</taxon>
        <taxon>Panagrolaimomorpha</taxon>
        <taxon>Strongyloidoidea</taxon>
        <taxon>Strongyloididae</taxon>
        <taxon>Parastrongyloides</taxon>
    </lineage>
</organism>
<keyword evidence="7 12" id="KW-0732">Signal</keyword>
<evidence type="ECO:0000256" key="3">
    <source>
        <dbReference type="ARBA" id="ARBA00012544"/>
    </source>
</evidence>
<dbReference type="Pfam" id="PF00201">
    <property type="entry name" value="UDPGT"/>
    <property type="match status" value="1"/>
</dbReference>
<comment type="catalytic activity">
    <reaction evidence="10">
        <text>glucuronate acceptor + UDP-alpha-D-glucuronate = acceptor beta-D-glucuronoside + UDP + H(+)</text>
        <dbReference type="Rhea" id="RHEA:21032"/>
        <dbReference type="ChEBI" id="CHEBI:15378"/>
        <dbReference type="ChEBI" id="CHEBI:58052"/>
        <dbReference type="ChEBI" id="CHEBI:58223"/>
        <dbReference type="ChEBI" id="CHEBI:132367"/>
        <dbReference type="ChEBI" id="CHEBI:132368"/>
        <dbReference type="EC" id="2.4.1.17"/>
    </reaction>
</comment>
<sequence length="529" mass="60734">MNSLSFVLFIVANLFLSAHNLRILVYSPKLGHSHINFNGKIADILVKAGHDVTFLAPEIGDVKLTNGTKLAKIISIKPHPEVSEEYSKMPALLNPWVLKDDIKSAYVMFTTLSDMFYNSCEHLLNQEEITKQLRDSKFDVMIAEYFSSCPMGLVEYYNIPSLIITSAMTMNDVLYPLIGLNFPSSYVPGSFMPFNEEMSYKERIINTIQYGSLSFYLQGILFKRYEKLFYKKGNIKYYDGLKRVGAVFINTVPWVDFPFPTTTKVHFIGGSAIPVANKLSKKWDDLLSMKKTNILISFGSVAEAHKMPDKYKKGIIETMKNFSDITFIWKYEKGEETLPLEISENVILSKWIPQVDLLADKRIKIFITHGGMNSITEALAIGKVTIAIPVFGDQIRNAKMIERLNVSVSLNKKNLEDSVLLSEKIEYLLNNYDIYSKNAERQKNLMKDRPFKADETLIKMTEFIGKHGPIPEMSLYSENMNFFIFYNLDIYIPLLFILISMFVASILILKFIFKRLFFNNENVKKIKNE</sequence>
<evidence type="ECO:0000256" key="11">
    <source>
        <dbReference type="SAM" id="Phobius"/>
    </source>
</evidence>
<reference evidence="14" key="1">
    <citation type="submission" date="2017-02" db="UniProtKB">
        <authorList>
            <consortium name="WormBaseParasite"/>
        </authorList>
    </citation>
    <scope>IDENTIFICATION</scope>
</reference>
<dbReference type="Proteomes" id="UP000038045">
    <property type="component" value="Unplaced"/>
</dbReference>
<comment type="subcellular location">
    <subcellularLocation>
        <location evidence="1">Membrane</location>
        <topology evidence="1">Single-pass membrane protein</topology>
    </subcellularLocation>
</comment>
<keyword evidence="8 11" id="KW-1133">Transmembrane helix</keyword>
<dbReference type="PANTHER" id="PTHR48043">
    <property type="entry name" value="EG:EG0003.4 PROTEIN-RELATED"/>
    <property type="match status" value="1"/>
</dbReference>
<dbReference type="SUPFAM" id="SSF53756">
    <property type="entry name" value="UDP-Glycosyltransferase/glycogen phosphorylase"/>
    <property type="match status" value="1"/>
</dbReference>
<comment type="similarity">
    <text evidence="2">Belongs to the UDP-glycosyltransferase family.</text>
</comment>
<proteinExistence type="inferred from homology"/>
<evidence type="ECO:0000256" key="6">
    <source>
        <dbReference type="ARBA" id="ARBA00022692"/>
    </source>
</evidence>
<dbReference type="AlphaFoldDB" id="A0A0N4Z614"/>
<evidence type="ECO:0000256" key="5">
    <source>
        <dbReference type="ARBA" id="ARBA00022679"/>
    </source>
</evidence>
<evidence type="ECO:0000256" key="10">
    <source>
        <dbReference type="ARBA" id="ARBA00047475"/>
    </source>
</evidence>